<dbReference type="OrthoDB" id="5086500at2759"/>
<feature type="transmembrane region" description="Helical" evidence="1">
    <location>
        <begin position="255"/>
        <end position="280"/>
    </location>
</feature>
<evidence type="ECO:0000256" key="1">
    <source>
        <dbReference type="SAM" id="Phobius"/>
    </source>
</evidence>
<keyword evidence="1" id="KW-1133">Transmembrane helix</keyword>
<keyword evidence="3" id="KW-1185">Reference proteome</keyword>
<proteinExistence type="predicted"/>
<name>A0A9P7Z7A5_9HELO</name>
<evidence type="ECO:0000313" key="2">
    <source>
        <dbReference type="EMBL" id="KAG9246908.1"/>
    </source>
</evidence>
<dbReference type="Proteomes" id="UP000887226">
    <property type="component" value="Unassembled WGS sequence"/>
</dbReference>
<keyword evidence="1" id="KW-0472">Membrane</keyword>
<dbReference type="EMBL" id="MU253789">
    <property type="protein sequence ID" value="KAG9246908.1"/>
    <property type="molecule type" value="Genomic_DNA"/>
</dbReference>
<dbReference type="PANTHER" id="PTHR34414:SF1">
    <property type="entry name" value="SUBTILISIN-LIKE SERINE PROTEASE"/>
    <property type="match status" value="1"/>
</dbReference>
<sequence length="353" mass="40615">MDKLPLGTGSRSAPNPGIHNHEAVLTADDGFHKLLPILFADSNHKLRRPHNDLDVFLRQDLSVERLTDIHGWLWMVGRPQPAQSLHRLKMKNRTIIATEQADLHLTWSNSYIFIKPLPPYLLVADFWAKNLCNDTLHENACGFLLSYAWLIRSQSDFEIATKDDLTPSLLPAKLEWNEWQTFMSEFLANVSPNTLYPPDHGVVDLKISKRYQYGELRLGRINKIYRFVPLWRYAHLFRGYHSGYDQYSTFFSRNFAWLIVVFAYITVVLTAMQVGLTLDIQGFKDDSRLQNAAYVFSVFSMVLVAAVVGLGVILFLLIFIYNLVETVMVHSVRLYKAKKLLTATAELESNNHR</sequence>
<dbReference type="InterPro" id="IPR046536">
    <property type="entry name" value="DUF6601"/>
</dbReference>
<reference evidence="2" key="1">
    <citation type="journal article" date="2021" name="IMA Fungus">
        <title>Genomic characterization of three marine fungi, including Emericellopsis atlantica sp. nov. with signatures of a generalist lifestyle and marine biomass degradation.</title>
        <authorList>
            <person name="Hagestad O.C."/>
            <person name="Hou L."/>
            <person name="Andersen J.H."/>
            <person name="Hansen E.H."/>
            <person name="Altermark B."/>
            <person name="Li C."/>
            <person name="Kuhnert E."/>
            <person name="Cox R.J."/>
            <person name="Crous P.W."/>
            <person name="Spatafora J.W."/>
            <person name="Lail K."/>
            <person name="Amirebrahimi M."/>
            <person name="Lipzen A."/>
            <person name="Pangilinan J."/>
            <person name="Andreopoulos W."/>
            <person name="Hayes R.D."/>
            <person name="Ng V."/>
            <person name="Grigoriev I.V."/>
            <person name="Jackson S.A."/>
            <person name="Sutton T.D.S."/>
            <person name="Dobson A.D.W."/>
            <person name="Rama T."/>
        </authorList>
    </citation>
    <scope>NUCLEOTIDE SEQUENCE</scope>
    <source>
        <strain evidence="2">TRa3180A</strain>
    </source>
</reference>
<evidence type="ECO:0000313" key="3">
    <source>
        <dbReference type="Proteomes" id="UP000887226"/>
    </source>
</evidence>
<feature type="transmembrane region" description="Helical" evidence="1">
    <location>
        <begin position="292"/>
        <end position="321"/>
    </location>
</feature>
<accession>A0A9P7Z7A5</accession>
<dbReference type="Pfam" id="PF20246">
    <property type="entry name" value="DUF6601"/>
    <property type="match status" value="1"/>
</dbReference>
<comment type="caution">
    <text evidence="2">The sequence shown here is derived from an EMBL/GenBank/DDBJ whole genome shotgun (WGS) entry which is preliminary data.</text>
</comment>
<protein>
    <submittedName>
        <fullName evidence="2">Uncharacterized protein</fullName>
    </submittedName>
</protein>
<keyword evidence="1" id="KW-0812">Transmembrane</keyword>
<dbReference type="AlphaFoldDB" id="A0A9P7Z7A5"/>
<gene>
    <name evidence="2" type="ORF">BJ878DRAFT_416034</name>
</gene>
<dbReference type="PANTHER" id="PTHR34414">
    <property type="entry name" value="HET DOMAIN-CONTAINING PROTEIN-RELATED"/>
    <property type="match status" value="1"/>
</dbReference>
<organism evidence="2 3">
    <name type="scientific">Calycina marina</name>
    <dbReference type="NCBI Taxonomy" id="1763456"/>
    <lineage>
        <taxon>Eukaryota</taxon>
        <taxon>Fungi</taxon>
        <taxon>Dikarya</taxon>
        <taxon>Ascomycota</taxon>
        <taxon>Pezizomycotina</taxon>
        <taxon>Leotiomycetes</taxon>
        <taxon>Helotiales</taxon>
        <taxon>Pezizellaceae</taxon>
        <taxon>Calycina</taxon>
    </lineage>
</organism>